<evidence type="ECO:0000256" key="4">
    <source>
        <dbReference type="ARBA" id="ARBA00022728"/>
    </source>
</evidence>
<comment type="subcellular location">
    <subcellularLocation>
        <location evidence="1">Nucleus</location>
    </subcellularLocation>
</comment>
<evidence type="ECO:0000256" key="6">
    <source>
        <dbReference type="ARBA" id="ARBA00022771"/>
    </source>
</evidence>
<dbReference type="InterPro" id="IPR040023">
    <property type="entry name" value="WBP4"/>
</dbReference>
<keyword evidence="8" id="KW-0508">mRNA splicing</keyword>
<dbReference type="Pfam" id="PF06220">
    <property type="entry name" value="zf-U1"/>
    <property type="match status" value="1"/>
</dbReference>
<dbReference type="SUPFAM" id="SSF57667">
    <property type="entry name" value="beta-beta-alpha zinc fingers"/>
    <property type="match status" value="1"/>
</dbReference>
<dbReference type="InterPro" id="IPR000690">
    <property type="entry name" value="Matrin/U1-C_Znf_C2H2"/>
</dbReference>
<evidence type="ECO:0000256" key="14">
    <source>
        <dbReference type="ARBA" id="ARBA00079907"/>
    </source>
</evidence>
<organism evidence="17 18">
    <name type="scientific">Myodes glareolus</name>
    <name type="common">Bank vole</name>
    <name type="synonym">Clethrionomys glareolus</name>
    <dbReference type="NCBI Taxonomy" id="447135"/>
    <lineage>
        <taxon>Eukaryota</taxon>
        <taxon>Metazoa</taxon>
        <taxon>Chordata</taxon>
        <taxon>Craniata</taxon>
        <taxon>Vertebrata</taxon>
        <taxon>Euteleostomi</taxon>
        <taxon>Mammalia</taxon>
        <taxon>Eutheria</taxon>
        <taxon>Euarchontoglires</taxon>
        <taxon>Glires</taxon>
        <taxon>Rodentia</taxon>
        <taxon>Myomorpha</taxon>
        <taxon>Muroidea</taxon>
        <taxon>Cricetidae</taxon>
        <taxon>Arvicolinae</taxon>
        <taxon>Myodes</taxon>
    </lineage>
</organism>
<evidence type="ECO:0000259" key="16">
    <source>
        <dbReference type="PROSITE" id="PS50171"/>
    </source>
</evidence>
<evidence type="ECO:0000256" key="10">
    <source>
        <dbReference type="ARBA" id="ARBA00058316"/>
    </source>
</evidence>
<dbReference type="InterPro" id="IPR036236">
    <property type="entry name" value="Znf_C2H2_sf"/>
</dbReference>
<evidence type="ECO:0000256" key="9">
    <source>
        <dbReference type="ARBA" id="ARBA00023242"/>
    </source>
</evidence>
<dbReference type="InterPro" id="IPR013085">
    <property type="entry name" value="U1-CZ_Znf_C2H2"/>
</dbReference>
<dbReference type="InterPro" id="IPR003604">
    <property type="entry name" value="Matrin/U1-like-C_Znf_C2H2"/>
</dbReference>
<feature type="domain" description="Matrin-type" evidence="16">
    <location>
        <begin position="11"/>
        <end position="42"/>
    </location>
</feature>
<keyword evidence="3" id="KW-0479">Metal-binding</keyword>
<dbReference type="GO" id="GO:0000398">
    <property type="term" value="P:mRNA splicing, via spliceosome"/>
    <property type="evidence" value="ECO:0007669"/>
    <property type="project" value="InterPro"/>
</dbReference>
<sequence length="227" mass="25974">MADYWKSQPKKFCDYCKCWIADNRPSVEFHERGKNHKENVAKRISEIKQKSLDKAKEEEKASKEFAAMEAAALKAYQEDLKRLGLESASQWEKPEGFQGNLKKEKNKSTEKRTDPEIQKEKGSPKQNPPNTSEEKPKTLKKSTNPYGEWQEIKQESECQEEVDLELPSTESEYLSTSEAAAGEIKVVFKEKTVSSLGIAADGVAPVFKKRRIENGRCRNLRQRADDE</sequence>
<evidence type="ECO:0000256" key="3">
    <source>
        <dbReference type="ARBA" id="ARBA00022723"/>
    </source>
</evidence>
<dbReference type="GO" id="GO:0003723">
    <property type="term" value="F:RNA binding"/>
    <property type="evidence" value="ECO:0007669"/>
    <property type="project" value="TreeGrafter"/>
</dbReference>
<keyword evidence="5" id="KW-0677">Repeat</keyword>
<feature type="compositionally biased region" description="Basic and acidic residues" evidence="15">
    <location>
        <begin position="101"/>
        <end position="123"/>
    </location>
</feature>
<protein>
    <recommendedName>
        <fullName evidence="12">WW domain-binding protein 4</fullName>
    </recommendedName>
    <alternativeName>
        <fullName evidence="13">Formin-binding protein 21</fullName>
    </alternativeName>
    <alternativeName>
        <fullName evidence="14">WW domain-containing-binding protein 4</fullName>
    </alternativeName>
</protein>
<reference evidence="17 18" key="1">
    <citation type="journal article" date="2023" name="bioRxiv">
        <title>Conserved and derived expression patterns and positive selection on dental genes reveal complex evolutionary context of ever-growing rodent molars.</title>
        <authorList>
            <person name="Calamari Z.T."/>
            <person name="Song A."/>
            <person name="Cohen E."/>
            <person name="Akter M."/>
            <person name="Roy R.D."/>
            <person name="Hallikas O."/>
            <person name="Christensen M.M."/>
            <person name="Li P."/>
            <person name="Marangoni P."/>
            <person name="Jernvall J."/>
            <person name="Klein O.D."/>
        </authorList>
    </citation>
    <scope>NUCLEOTIDE SEQUENCE [LARGE SCALE GENOMIC DNA]</scope>
    <source>
        <strain evidence="17">V071</strain>
    </source>
</reference>
<evidence type="ECO:0000256" key="7">
    <source>
        <dbReference type="ARBA" id="ARBA00022833"/>
    </source>
</evidence>
<comment type="subunit">
    <text evidence="11">Component of the spliceosome B complex. Associated with U2 snRNPs. Binds splicing factors SNRPB, SNRPC and SF1. Interacts via the WW domains with the Pro-rich domains of KHDRBS1/SAM68. Interacts via the WW domains with the Pro-rich domains of WBP11. Interacts with SNRNP200.</text>
</comment>
<evidence type="ECO:0000256" key="13">
    <source>
        <dbReference type="ARBA" id="ARBA00078200"/>
    </source>
</evidence>
<evidence type="ECO:0000256" key="1">
    <source>
        <dbReference type="ARBA" id="ARBA00004123"/>
    </source>
</evidence>
<dbReference type="FunFam" id="3.30.160.60:FF:000767">
    <property type="entry name" value="WW domain-binding protein 4"/>
    <property type="match status" value="1"/>
</dbReference>
<dbReference type="PROSITE" id="PS50171">
    <property type="entry name" value="ZF_MATRIN"/>
    <property type="match status" value="1"/>
</dbReference>
<evidence type="ECO:0000256" key="15">
    <source>
        <dbReference type="SAM" id="MobiDB-lite"/>
    </source>
</evidence>
<comment type="function">
    <text evidence="10">Involved in pre-mRNA splicing as a component of the spliceosome. May play a role in cross-intron bridging of U1 and U2 snRNPs in the mammalian A complex.</text>
</comment>
<accession>A0AAW0I4H8</accession>
<dbReference type="GO" id="GO:0008270">
    <property type="term" value="F:zinc ion binding"/>
    <property type="evidence" value="ECO:0007669"/>
    <property type="project" value="UniProtKB-KW"/>
</dbReference>
<dbReference type="PANTHER" id="PTHR13173:SF10">
    <property type="entry name" value="WW DOMAIN-BINDING PROTEIN 4"/>
    <property type="match status" value="1"/>
</dbReference>
<gene>
    <name evidence="17" type="ORF">U0070_013255</name>
</gene>
<evidence type="ECO:0000256" key="2">
    <source>
        <dbReference type="ARBA" id="ARBA00022664"/>
    </source>
</evidence>
<dbReference type="Proteomes" id="UP001488838">
    <property type="component" value="Unassembled WGS sequence"/>
</dbReference>
<keyword evidence="4" id="KW-0747">Spliceosome</keyword>
<dbReference type="Gene3D" id="3.30.160.60">
    <property type="entry name" value="Classic Zinc Finger"/>
    <property type="match status" value="1"/>
</dbReference>
<dbReference type="AlphaFoldDB" id="A0AAW0I4H8"/>
<proteinExistence type="predicted"/>
<feature type="region of interest" description="Disordered" evidence="15">
    <location>
        <begin position="87"/>
        <end position="173"/>
    </location>
</feature>
<name>A0AAW0I4H8_MYOGA</name>
<comment type="caution">
    <text evidence="17">The sequence shown here is derived from an EMBL/GenBank/DDBJ whole genome shotgun (WGS) entry which is preliminary data.</text>
</comment>
<dbReference type="EMBL" id="JBBHLL010000223">
    <property type="protein sequence ID" value="KAK7809069.1"/>
    <property type="molecule type" value="Genomic_DNA"/>
</dbReference>
<evidence type="ECO:0000256" key="11">
    <source>
        <dbReference type="ARBA" id="ARBA00062833"/>
    </source>
</evidence>
<dbReference type="SMART" id="SM00451">
    <property type="entry name" value="ZnF_U1"/>
    <property type="match status" value="1"/>
</dbReference>
<dbReference type="PANTHER" id="PTHR13173">
    <property type="entry name" value="WW DOMAIN BINDING PROTEIN 4"/>
    <property type="match status" value="1"/>
</dbReference>
<keyword evidence="7" id="KW-0862">Zinc</keyword>
<evidence type="ECO:0000256" key="8">
    <source>
        <dbReference type="ARBA" id="ARBA00023187"/>
    </source>
</evidence>
<dbReference type="GO" id="GO:0071011">
    <property type="term" value="C:precatalytic spliceosome"/>
    <property type="evidence" value="ECO:0007669"/>
    <property type="project" value="TreeGrafter"/>
</dbReference>
<evidence type="ECO:0000256" key="12">
    <source>
        <dbReference type="ARBA" id="ARBA00072304"/>
    </source>
</evidence>
<keyword evidence="9" id="KW-0539">Nucleus</keyword>
<evidence type="ECO:0000313" key="18">
    <source>
        <dbReference type="Proteomes" id="UP001488838"/>
    </source>
</evidence>
<evidence type="ECO:0000313" key="17">
    <source>
        <dbReference type="EMBL" id="KAK7809069.1"/>
    </source>
</evidence>
<keyword evidence="6" id="KW-0863">Zinc-finger</keyword>
<keyword evidence="18" id="KW-1185">Reference proteome</keyword>
<evidence type="ECO:0000256" key="5">
    <source>
        <dbReference type="ARBA" id="ARBA00022737"/>
    </source>
</evidence>
<keyword evidence="2" id="KW-0507">mRNA processing</keyword>